<feature type="transmembrane region" description="Helical" evidence="11">
    <location>
        <begin position="193"/>
        <end position="212"/>
    </location>
</feature>
<keyword evidence="6" id="KW-0564">Palmitate</keyword>
<dbReference type="PANTHER" id="PTHR22883:SF23">
    <property type="entry name" value="PALMITOYLTRANSFERASE ZDHHC6"/>
    <property type="match status" value="1"/>
</dbReference>
<comment type="subcellular location">
    <subcellularLocation>
        <location evidence="1">Membrane</location>
        <topology evidence="1">Multi-pass membrane protein</topology>
    </subcellularLocation>
</comment>
<feature type="transmembrane region" description="Helical" evidence="11">
    <location>
        <begin position="12"/>
        <end position="35"/>
    </location>
</feature>
<evidence type="ECO:0000256" key="2">
    <source>
        <dbReference type="ARBA" id="ARBA00022679"/>
    </source>
</evidence>
<reference evidence="13 14" key="1">
    <citation type="submission" date="2017-06" db="EMBL/GenBank/DDBJ databases">
        <title>Ant-infecting Ophiocordyceps genomes reveal a high diversity of potential behavioral manipulation genes and a possible major role for enterotoxins.</title>
        <authorList>
            <person name="De Bekker C."/>
            <person name="Evans H.C."/>
            <person name="Brachmann A."/>
            <person name="Hughes D.P."/>
        </authorList>
    </citation>
    <scope>NUCLEOTIDE SEQUENCE [LARGE SCALE GENOMIC DNA]</scope>
    <source>
        <strain evidence="13 14">1348a</strain>
    </source>
</reference>
<dbReference type="GO" id="GO:0005783">
    <property type="term" value="C:endoplasmic reticulum"/>
    <property type="evidence" value="ECO:0007669"/>
    <property type="project" value="TreeGrafter"/>
</dbReference>
<dbReference type="PANTHER" id="PTHR22883">
    <property type="entry name" value="ZINC FINGER DHHC DOMAIN CONTAINING PROTEIN"/>
    <property type="match status" value="1"/>
</dbReference>
<keyword evidence="4 11" id="KW-1133">Transmembrane helix</keyword>
<comment type="similarity">
    <text evidence="9">Belongs to the DHHC palmitoyltransferase family. PFA5 subfamily.</text>
</comment>
<evidence type="ECO:0000256" key="5">
    <source>
        <dbReference type="ARBA" id="ARBA00023136"/>
    </source>
</evidence>
<dbReference type="AlphaFoldDB" id="A0A2C5Z4H9"/>
<protein>
    <recommendedName>
        <fullName evidence="11">Palmitoyltransferase</fullName>
        <ecNumber evidence="11">2.3.1.225</ecNumber>
    </recommendedName>
</protein>
<evidence type="ECO:0000256" key="10">
    <source>
        <dbReference type="ARBA" id="ARBA00048048"/>
    </source>
</evidence>
<keyword evidence="7" id="KW-0449">Lipoprotein</keyword>
<keyword evidence="14" id="KW-1185">Reference proteome</keyword>
<dbReference type="GO" id="GO:0016020">
    <property type="term" value="C:membrane"/>
    <property type="evidence" value="ECO:0007669"/>
    <property type="project" value="UniProtKB-SubCell"/>
</dbReference>
<evidence type="ECO:0000256" key="9">
    <source>
        <dbReference type="ARBA" id="ARBA00038298"/>
    </source>
</evidence>
<comment type="domain">
    <text evidence="11">The DHHC domain is required for palmitoyltransferase activity.</text>
</comment>
<dbReference type="InterPro" id="IPR039859">
    <property type="entry name" value="PFA4/ZDH16/20/ERF2-like"/>
</dbReference>
<proteinExistence type="inferred from homology"/>
<comment type="catalytic activity">
    <reaction evidence="10 11">
        <text>L-cysteinyl-[protein] + hexadecanoyl-CoA = S-hexadecanoyl-L-cysteinyl-[protein] + CoA</text>
        <dbReference type="Rhea" id="RHEA:36683"/>
        <dbReference type="Rhea" id="RHEA-COMP:10131"/>
        <dbReference type="Rhea" id="RHEA-COMP:11032"/>
        <dbReference type="ChEBI" id="CHEBI:29950"/>
        <dbReference type="ChEBI" id="CHEBI:57287"/>
        <dbReference type="ChEBI" id="CHEBI:57379"/>
        <dbReference type="ChEBI" id="CHEBI:74151"/>
        <dbReference type="EC" id="2.3.1.225"/>
    </reaction>
</comment>
<dbReference type="Proteomes" id="UP000224854">
    <property type="component" value="Unassembled WGS sequence"/>
</dbReference>
<sequence>MALVKRVGLRWLIRLLPVFILAVYGVGIYAVVYHLCLNYIGRVLGKHGLAAALMTLFLVLLVLSLSSYLRTFVTIQRDPGLVPLVANAAPQHEKTTASDSWSCRPQQDDVEACPRPPCHADVNSPGLEAFYSKDVFVCESDGRPRWCSLCHQWKPDRAHHASELGRCVRKMDHVCPWVGGVVSETSFNFFFHFTFYTTCLCSISIAAGAYSLHRQVLSASSIDAWAIVIIGIASLFGLFTLVMCLTATRFLFTNTTNIDVLRPKQVFSLAIRVPLDTQPSTSFATITYPLTHASSFQPRLPPPALLSIVKYPPPERHLHPAGPPPPLPTSSDRDRLAVRKFAIVRTEPRENPWALGFWANFKSVMGNNVLEWILPIRHSPCCNHDSMVSDYTFGPLLATLKKRCNIPDFNAGDAATCPPGLEE</sequence>
<dbReference type="GO" id="GO:0005794">
    <property type="term" value="C:Golgi apparatus"/>
    <property type="evidence" value="ECO:0007669"/>
    <property type="project" value="TreeGrafter"/>
</dbReference>
<evidence type="ECO:0000256" key="1">
    <source>
        <dbReference type="ARBA" id="ARBA00004141"/>
    </source>
</evidence>
<organism evidence="13 14">
    <name type="scientific">Ophiocordyceps australis</name>
    <dbReference type="NCBI Taxonomy" id="1399860"/>
    <lineage>
        <taxon>Eukaryota</taxon>
        <taxon>Fungi</taxon>
        <taxon>Dikarya</taxon>
        <taxon>Ascomycota</taxon>
        <taxon>Pezizomycotina</taxon>
        <taxon>Sordariomycetes</taxon>
        <taxon>Hypocreomycetidae</taxon>
        <taxon>Hypocreales</taxon>
        <taxon>Ophiocordycipitaceae</taxon>
        <taxon>Ophiocordyceps</taxon>
    </lineage>
</organism>
<dbReference type="EC" id="2.3.1.225" evidence="11"/>
<dbReference type="Pfam" id="PF01529">
    <property type="entry name" value="DHHC"/>
    <property type="match status" value="1"/>
</dbReference>
<comment type="caution">
    <text evidence="13">The sequence shown here is derived from an EMBL/GenBank/DDBJ whole genome shotgun (WGS) entry which is preliminary data.</text>
</comment>
<evidence type="ECO:0000256" key="11">
    <source>
        <dbReference type="RuleBase" id="RU079119"/>
    </source>
</evidence>
<evidence type="ECO:0000256" key="8">
    <source>
        <dbReference type="ARBA" id="ARBA00023315"/>
    </source>
</evidence>
<keyword evidence="5 11" id="KW-0472">Membrane</keyword>
<feature type="transmembrane region" description="Helical" evidence="11">
    <location>
        <begin position="224"/>
        <end position="252"/>
    </location>
</feature>
<evidence type="ECO:0000256" key="3">
    <source>
        <dbReference type="ARBA" id="ARBA00022692"/>
    </source>
</evidence>
<keyword evidence="8 11" id="KW-0012">Acyltransferase</keyword>
<keyword evidence="2 11" id="KW-0808">Transferase</keyword>
<evidence type="ECO:0000313" key="13">
    <source>
        <dbReference type="EMBL" id="PHH74091.1"/>
    </source>
</evidence>
<evidence type="ECO:0000259" key="12">
    <source>
        <dbReference type="Pfam" id="PF01529"/>
    </source>
</evidence>
<accession>A0A2C5Z4H9</accession>
<dbReference type="PROSITE" id="PS50216">
    <property type="entry name" value="DHHC"/>
    <property type="match status" value="1"/>
</dbReference>
<evidence type="ECO:0000256" key="7">
    <source>
        <dbReference type="ARBA" id="ARBA00023288"/>
    </source>
</evidence>
<feature type="transmembrane region" description="Helical" evidence="11">
    <location>
        <begin position="47"/>
        <end position="69"/>
    </location>
</feature>
<keyword evidence="3 11" id="KW-0812">Transmembrane</keyword>
<gene>
    <name evidence="13" type="ORF">CDD82_5111</name>
</gene>
<evidence type="ECO:0000256" key="6">
    <source>
        <dbReference type="ARBA" id="ARBA00023139"/>
    </source>
</evidence>
<dbReference type="OrthoDB" id="331948at2759"/>
<dbReference type="GO" id="GO:0019706">
    <property type="term" value="F:protein-cysteine S-palmitoyltransferase activity"/>
    <property type="evidence" value="ECO:0007669"/>
    <property type="project" value="UniProtKB-EC"/>
</dbReference>
<dbReference type="EMBL" id="NJEU01000455">
    <property type="protein sequence ID" value="PHH74091.1"/>
    <property type="molecule type" value="Genomic_DNA"/>
</dbReference>
<evidence type="ECO:0000256" key="4">
    <source>
        <dbReference type="ARBA" id="ARBA00022989"/>
    </source>
</evidence>
<name>A0A2C5Z4H9_9HYPO</name>
<dbReference type="GO" id="GO:0006612">
    <property type="term" value="P:protein targeting to membrane"/>
    <property type="evidence" value="ECO:0007669"/>
    <property type="project" value="TreeGrafter"/>
</dbReference>
<dbReference type="InterPro" id="IPR001594">
    <property type="entry name" value="Palmitoyltrfase_DHHC"/>
</dbReference>
<evidence type="ECO:0000313" key="14">
    <source>
        <dbReference type="Proteomes" id="UP000224854"/>
    </source>
</evidence>
<feature type="domain" description="Palmitoyltransferase DHHC" evidence="12">
    <location>
        <begin position="143"/>
        <end position="260"/>
    </location>
</feature>